<name>A0AAV0BS58_PHAPC</name>
<dbReference type="EMBL" id="CALTRL010006042">
    <property type="protein sequence ID" value="CAH7689081.1"/>
    <property type="molecule type" value="Genomic_DNA"/>
</dbReference>
<dbReference type="InterPro" id="IPR018200">
    <property type="entry name" value="USP_CS"/>
</dbReference>
<keyword evidence="1" id="KW-0645">Protease</keyword>
<protein>
    <recommendedName>
        <fullName evidence="1">Ubiquitin carboxyl-terminal hydrolase</fullName>
        <ecNumber evidence="1">3.4.19.12</ecNumber>
    </recommendedName>
</protein>
<dbReference type="GO" id="GO:0006508">
    <property type="term" value="P:proteolysis"/>
    <property type="evidence" value="ECO:0007669"/>
    <property type="project" value="UniProtKB-KW"/>
</dbReference>
<dbReference type="GO" id="GO:0005634">
    <property type="term" value="C:nucleus"/>
    <property type="evidence" value="ECO:0007669"/>
    <property type="project" value="TreeGrafter"/>
</dbReference>
<dbReference type="EC" id="3.4.19.12" evidence="1"/>
<dbReference type="AlphaFoldDB" id="A0AAV0BS58"/>
<accession>A0AAV0BS58</accession>
<organism evidence="4 5">
    <name type="scientific">Phakopsora pachyrhizi</name>
    <name type="common">Asian soybean rust disease fungus</name>
    <dbReference type="NCBI Taxonomy" id="170000"/>
    <lineage>
        <taxon>Eukaryota</taxon>
        <taxon>Fungi</taxon>
        <taxon>Dikarya</taxon>
        <taxon>Basidiomycota</taxon>
        <taxon>Pucciniomycotina</taxon>
        <taxon>Pucciniomycetes</taxon>
        <taxon>Pucciniales</taxon>
        <taxon>Phakopsoraceae</taxon>
        <taxon>Phakopsora</taxon>
    </lineage>
</organism>
<dbReference type="PANTHER" id="PTHR24006:SF937">
    <property type="entry name" value="UBIQUITIN CARBOXYL-TERMINAL HYDROLASE"/>
    <property type="match status" value="1"/>
</dbReference>
<dbReference type="InterPro" id="IPR050164">
    <property type="entry name" value="Peptidase_C19"/>
</dbReference>
<keyword evidence="1" id="KW-0378">Hydrolase</keyword>
<dbReference type="GO" id="GO:0005829">
    <property type="term" value="C:cytosol"/>
    <property type="evidence" value="ECO:0007669"/>
    <property type="project" value="TreeGrafter"/>
</dbReference>
<comment type="caution">
    <text evidence="4">The sequence shown here is derived from an EMBL/GenBank/DDBJ whole genome shotgun (WGS) entry which is preliminary data.</text>
</comment>
<dbReference type="Gene3D" id="3.90.70.10">
    <property type="entry name" value="Cysteine proteinases"/>
    <property type="match status" value="1"/>
</dbReference>
<dbReference type="PROSITE" id="PS50235">
    <property type="entry name" value="USP_3"/>
    <property type="match status" value="1"/>
</dbReference>
<comment type="catalytic activity">
    <reaction evidence="1">
        <text>Thiol-dependent hydrolysis of ester, thioester, amide, peptide and isopeptide bonds formed by the C-terminal Gly of ubiquitin (a 76-residue protein attached to proteins as an intracellular targeting signal).</text>
        <dbReference type="EC" id="3.4.19.12"/>
    </reaction>
</comment>
<feature type="domain" description="USP" evidence="3">
    <location>
        <begin position="253"/>
        <end position="571"/>
    </location>
</feature>
<dbReference type="GO" id="GO:0004843">
    <property type="term" value="F:cysteine-type deubiquitinase activity"/>
    <property type="evidence" value="ECO:0007669"/>
    <property type="project" value="UniProtKB-UniRule"/>
</dbReference>
<feature type="compositionally biased region" description="Polar residues" evidence="2">
    <location>
        <begin position="1"/>
        <end position="20"/>
    </location>
</feature>
<proteinExistence type="inferred from homology"/>
<feature type="region of interest" description="Disordered" evidence="2">
    <location>
        <begin position="1"/>
        <end position="76"/>
    </location>
</feature>
<dbReference type="SUPFAM" id="SSF54001">
    <property type="entry name" value="Cysteine proteinases"/>
    <property type="match status" value="1"/>
</dbReference>
<dbReference type="InterPro" id="IPR038765">
    <property type="entry name" value="Papain-like_cys_pep_sf"/>
</dbReference>
<evidence type="ECO:0000313" key="4">
    <source>
        <dbReference type="EMBL" id="CAH7689081.1"/>
    </source>
</evidence>
<dbReference type="PROSITE" id="PS00972">
    <property type="entry name" value="USP_1"/>
    <property type="match status" value="1"/>
</dbReference>
<evidence type="ECO:0000313" key="5">
    <source>
        <dbReference type="Proteomes" id="UP001153365"/>
    </source>
</evidence>
<reference evidence="4" key="1">
    <citation type="submission" date="2022-06" db="EMBL/GenBank/DDBJ databases">
        <authorList>
            <consortium name="SYNGENTA / RWTH Aachen University"/>
        </authorList>
    </citation>
    <scope>NUCLEOTIDE SEQUENCE</scope>
</reference>
<evidence type="ECO:0000256" key="1">
    <source>
        <dbReference type="RuleBase" id="RU366025"/>
    </source>
</evidence>
<keyword evidence="1" id="KW-0833">Ubl conjugation pathway</keyword>
<dbReference type="GO" id="GO:0016579">
    <property type="term" value="P:protein deubiquitination"/>
    <property type="evidence" value="ECO:0007669"/>
    <property type="project" value="InterPro"/>
</dbReference>
<dbReference type="InterPro" id="IPR001394">
    <property type="entry name" value="Peptidase_C19_UCH"/>
</dbReference>
<keyword evidence="5" id="KW-1185">Reference proteome</keyword>
<dbReference type="PROSITE" id="PS00973">
    <property type="entry name" value="USP_2"/>
    <property type="match status" value="1"/>
</dbReference>
<comment type="similarity">
    <text evidence="1">Belongs to the peptidase C19 family.</text>
</comment>
<gene>
    <name evidence="4" type="ORF">PPACK8108_LOCUS24145</name>
</gene>
<dbReference type="Pfam" id="PF00443">
    <property type="entry name" value="UCH"/>
    <property type="match status" value="1"/>
</dbReference>
<evidence type="ECO:0000259" key="3">
    <source>
        <dbReference type="PROSITE" id="PS50235"/>
    </source>
</evidence>
<dbReference type="PANTHER" id="PTHR24006">
    <property type="entry name" value="UBIQUITIN CARBOXYL-TERMINAL HYDROLASE"/>
    <property type="match status" value="1"/>
</dbReference>
<dbReference type="InterPro" id="IPR028889">
    <property type="entry name" value="USP"/>
</dbReference>
<evidence type="ECO:0000256" key="2">
    <source>
        <dbReference type="SAM" id="MobiDB-lite"/>
    </source>
</evidence>
<sequence>MSMTSTSPNSDIKPRITSSPIKPFKEEEARSIAAASQEEVESEEFNLSSGANNQQQSTQKNHNHHQKSSNNNNIKNVRLTTTHCKHISRPIWSEDSKPNNDNHHHSHHTSNFHQVTIFRNLLIILKSLESYGNSSLSQKTSRDDNLFNPSNFCLNCKSITSPRVICLGCGSINCYSNEFGVRCYQVNHSSKSNKCRLGLDLTCRELICLVCGDIVQPDDSETKILARKLFPPVKKAYMPACLNRTTSNIFPPRGIRNLGSSCYMNVILQVILRIPELQCYLLTDHHNRLKHRTTEEINCCACELVEILQSNSTFMVNSKDQISPIGFLYCLWMNSGDGEDLAGYRESDAHECLLACLNQLHTVTQVPNTIDTVCQCPIHLLFRCELRSELVCGNCNISSHKSDPILDLSLEIGHLLHLKVLKLSDCLKSFTESEKLNEKCYTCTECGVASPNTSKSLKISQLPHILCIQLKRFEHHESGTAKLDRKVEFPLVLDMRPYTINPKDSSDLNSSGYYYKLMGIVRHQGNSSSGHYQAIVYQDEQYFCYNDGVVNILKLKEVLDVEAYLLIYSFILNP</sequence>
<dbReference type="Proteomes" id="UP001153365">
    <property type="component" value="Unassembled WGS sequence"/>
</dbReference>
<keyword evidence="1" id="KW-0788">Thiol protease</keyword>